<dbReference type="PANTHER" id="PTHR12948:SF3">
    <property type="entry name" value="NEDD8 ULTIMATE BUSTER 1"/>
    <property type="match status" value="1"/>
</dbReference>
<dbReference type="Pfam" id="PF00240">
    <property type="entry name" value="ubiquitin"/>
    <property type="match status" value="1"/>
</dbReference>
<comment type="caution">
    <text evidence="4">The sequence shown here is derived from an EMBL/GenBank/DDBJ whole genome shotgun (WGS) entry which is preliminary data.</text>
</comment>
<dbReference type="PROSITE" id="PS50053">
    <property type="entry name" value="UBIQUITIN_2"/>
    <property type="match status" value="1"/>
</dbReference>
<feature type="domain" description="Ubiquitin-like" evidence="3">
    <location>
        <begin position="23"/>
        <end position="74"/>
    </location>
</feature>
<dbReference type="SUPFAM" id="SSF46934">
    <property type="entry name" value="UBA-like"/>
    <property type="match status" value="2"/>
</dbReference>
<dbReference type="SUPFAM" id="SSF54236">
    <property type="entry name" value="Ubiquitin-like"/>
    <property type="match status" value="1"/>
</dbReference>
<dbReference type="InterPro" id="IPR009060">
    <property type="entry name" value="UBA-like_sf"/>
</dbReference>
<reference evidence="4 5" key="1">
    <citation type="submission" date="2024-06" db="EMBL/GenBank/DDBJ databases">
        <authorList>
            <person name="Kraege A."/>
            <person name="Thomma B."/>
        </authorList>
    </citation>
    <scope>NUCLEOTIDE SEQUENCE [LARGE SCALE GENOMIC DNA]</scope>
</reference>
<evidence type="ECO:0000259" key="2">
    <source>
        <dbReference type="PROSITE" id="PS50030"/>
    </source>
</evidence>
<dbReference type="CDD" id="cd14270">
    <property type="entry name" value="UBA"/>
    <property type="match status" value="1"/>
</dbReference>
<evidence type="ECO:0000313" key="5">
    <source>
        <dbReference type="Proteomes" id="UP001497392"/>
    </source>
</evidence>
<evidence type="ECO:0000259" key="3">
    <source>
        <dbReference type="PROSITE" id="PS50053"/>
    </source>
</evidence>
<dbReference type="InterPro" id="IPR000626">
    <property type="entry name" value="Ubiquitin-like_dom"/>
</dbReference>
<proteinExistence type="predicted"/>
<dbReference type="Proteomes" id="UP001497392">
    <property type="component" value="Unassembled WGS sequence"/>
</dbReference>
<organism evidence="4 5">
    <name type="scientific">Coccomyxa viridis</name>
    <dbReference type="NCBI Taxonomy" id="1274662"/>
    <lineage>
        <taxon>Eukaryota</taxon>
        <taxon>Viridiplantae</taxon>
        <taxon>Chlorophyta</taxon>
        <taxon>core chlorophytes</taxon>
        <taxon>Trebouxiophyceae</taxon>
        <taxon>Trebouxiophyceae incertae sedis</taxon>
        <taxon>Coccomyxaceae</taxon>
        <taxon>Coccomyxa</taxon>
    </lineage>
</organism>
<dbReference type="PROSITE" id="PS50030">
    <property type="entry name" value="UBA"/>
    <property type="match status" value="2"/>
</dbReference>
<dbReference type="Pfam" id="PF00627">
    <property type="entry name" value="UBA"/>
    <property type="match status" value="1"/>
</dbReference>
<dbReference type="Gene3D" id="3.10.20.90">
    <property type="entry name" value="Phosphatidylinositol 3-kinase Catalytic Subunit, Chain A, domain 1"/>
    <property type="match status" value="1"/>
</dbReference>
<accession>A0ABP1FXZ6</accession>
<dbReference type="Gene3D" id="1.10.8.10">
    <property type="entry name" value="DNA helicase RuvA subunit, C-terminal domain"/>
    <property type="match status" value="1"/>
</dbReference>
<feature type="coiled-coil region" evidence="1">
    <location>
        <begin position="324"/>
        <end position="353"/>
    </location>
</feature>
<dbReference type="CDD" id="cd14291">
    <property type="entry name" value="UBA1_NUB1_like"/>
    <property type="match status" value="1"/>
</dbReference>
<feature type="domain" description="UBA" evidence="2">
    <location>
        <begin position="362"/>
        <end position="402"/>
    </location>
</feature>
<name>A0ABP1FXZ6_9CHLO</name>
<feature type="domain" description="UBA" evidence="2">
    <location>
        <begin position="290"/>
        <end position="330"/>
    </location>
</feature>
<dbReference type="SMART" id="SM00165">
    <property type="entry name" value="UBA"/>
    <property type="match status" value="2"/>
</dbReference>
<keyword evidence="5" id="KW-1185">Reference proteome</keyword>
<dbReference type="PANTHER" id="PTHR12948">
    <property type="entry name" value="NEDD8 ULTIMATE BUSTER-1 BS4 PROTEIN"/>
    <property type="match status" value="1"/>
</dbReference>
<gene>
    <name evidence="4" type="primary">g5442</name>
    <name evidence="4" type="ORF">VP750_LOCUS4656</name>
</gene>
<dbReference type="InterPro" id="IPR029071">
    <property type="entry name" value="Ubiquitin-like_domsf"/>
</dbReference>
<dbReference type="EMBL" id="CAXHTA020000007">
    <property type="protein sequence ID" value="CAL5222997.1"/>
    <property type="molecule type" value="Genomic_DNA"/>
</dbReference>
<evidence type="ECO:0000256" key="1">
    <source>
        <dbReference type="SAM" id="Coils"/>
    </source>
</evidence>
<dbReference type="InterPro" id="IPR015940">
    <property type="entry name" value="UBA"/>
</dbReference>
<keyword evidence="1" id="KW-0175">Coiled coil</keyword>
<dbReference type="InterPro" id="IPR039749">
    <property type="entry name" value="NUB1"/>
</dbReference>
<sequence length="522" mass="57602">MSTGISIKLAGCAKSSVNVESFETTVQQLKSVIAQALGCSPATLKLILGGKRLQDDSSTLKACGVTAGKPILVLGAVNNEQHKQLASQEQQAHQGQQRTERLDRLRKAAKALAQRSGNSTMGNEDFHDVSLETQDGQPVLMNDTDREALVMGMTLHDKAQQFLQKEEFREALDVLLLAEESFQCCKDDLLKYIDNLGLLLMDTVWCFFQLRDEQSLAAAQERLAQARQCFARSHGPNQERIKVLHGNFCPELAMYVRLELLEGVAAYYSGNKALAQAKLKSSEQRWQQLQVSDERLAELMSMGFKSQEAKRSLRFCQGNAENAITFILEQRKAQDEQKQRAREEKRLRRERRGYGRSCRGEHVNMDSLAALSQLGYSRPLVAEALKQAENDIQQALDLLSSPMCNAALQQALVASSVDPQGLSLPSELPPAVYQSHAAFANEIQTNGESSSQGRVEAAAAAKAADTHMEAERDADAEEELTSAARSDPFAAYDVEVAREGEAIREYMALLDLDVDQGPGMHL</sequence>
<dbReference type="SMART" id="SM00213">
    <property type="entry name" value="UBQ"/>
    <property type="match status" value="1"/>
</dbReference>
<protein>
    <submittedName>
        <fullName evidence="4">G5442 protein</fullName>
    </submittedName>
</protein>
<evidence type="ECO:0000313" key="4">
    <source>
        <dbReference type="EMBL" id="CAL5222997.1"/>
    </source>
</evidence>